<accession>A0ABQ2HKD0</accession>
<dbReference type="InterPro" id="IPR014743">
    <property type="entry name" value="Cl-channel_core"/>
</dbReference>
<dbReference type="EMBL" id="BMLI01000001">
    <property type="protein sequence ID" value="GGM83067.1"/>
    <property type="molecule type" value="Genomic_DNA"/>
</dbReference>
<evidence type="ECO:0000256" key="2">
    <source>
        <dbReference type="ARBA" id="ARBA00022692"/>
    </source>
</evidence>
<evidence type="ECO:0000256" key="5">
    <source>
        <dbReference type="SAM" id="Phobius"/>
    </source>
</evidence>
<evidence type="ECO:0000313" key="6">
    <source>
        <dbReference type="EMBL" id="GGM83067.1"/>
    </source>
</evidence>
<evidence type="ECO:0000256" key="4">
    <source>
        <dbReference type="ARBA" id="ARBA00023136"/>
    </source>
</evidence>
<keyword evidence="2 5" id="KW-0812">Transmembrane</keyword>
<dbReference type="InterPro" id="IPR001807">
    <property type="entry name" value="ClC"/>
</dbReference>
<name>A0ABQ2HKD0_9BACT</name>
<dbReference type="SUPFAM" id="SSF81340">
    <property type="entry name" value="Clc chloride channel"/>
    <property type="match status" value="1"/>
</dbReference>
<comment type="subcellular location">
    <subcellularLocation>
        <location evidence="1">Membrane</location>
        <topology evidence="1">Multi-pass membrane protein</topology>
    </subcellularLocation>
</comment>
<proteinExistence type="predicted"/>
<evidence type="ECO:0000256" key="1">
    <source>
        <dbReference type="ARBA" id="ARBA00004141"/>
    </source>
</evidence>
<dbReference type="RefSeq" id="WP_084600045.1">
    <property type="nucleotide sequence ID" value="NZ_BMLI01000001.1"/>
</dbReference>
<keyword evidence="7" id="KW-1185">Reference proteome</keyword>
<dbReference type="Pfam" id="PF00654">
    <property type="entry name" value="Voltage_CLC"/>
    <property type="match status" value="1"/>
</dbReference>
<reference evidence="7" key="1">
    <citation type="journal article" date="2019" name="Int. J. Syst. Evol. Microbiol.">
        <title>The Global Catalogue of Microorganisms (GCM) 10K type strain sequencing project: providing services to taxonomists for standard genome sequencing and annotation.</title>
        <authorList>
            <consortium name="The Broad Institute Genomics Platform"/>
            <consortium name="The Broad Institute Genome Sequencing Center for Infectious Disease"/>
            <person name="Wu L."/>
            <person name="Ma J."/>
        </authorList>
    </citation>
    <scope>NUCLEOTIDE SEQUENCE [LARGE SCALE GENOMIC DNA]</scope>
    <source>
        <strain evidence="7">CGMCC 1.6375</strain>
    </source>
</reference>
<evidence type="ECO:0000256" key="3">
    <source>
        <dbReference type="ARBA" id="ARBA00022989"/>
    </source>
</evidence>
<sequence>MRTHYSVYLTKCVLFFKKFFGSLQNDYVRIIGGSLLISTLIFFVPNLYGEGYEGIKHVFQHAGTPSLVLILPLLAVLLLKPVATSVTLGAGGDGERQQFPRIQFILIR</sequence>
<organism evidence="6 7">
    <name type="scientific">Dyadobacter beijingensis</name>
    <dbReference type="NCBI Taxonomy" id="365489"/>
    <lineage>
        <taxon>Bacteria</taxon>
        <taxon>Pseudomonadati</taxon>
        <taxon>Bacteroidota</taxon>
        <taxon>Cytophagia</taxon>
        <taxon>Cytophagales</taxon>
        <taxon>Spirosomataceae</taxon>
        <taxon>Dyadobacter</taxon>
    </lineage>
</organism>
<feature type="transmembrane region" description="Helical" evidence="5">
    <location>
        <begin position="27"/>
        <end position="48"/>
    </location>
</feature>
<dbReference type="Gene3D" id="1.10.3080.10">
    <property type="entry name" value="Clc chloride channel"/>
    <property type="match status" value="1"/>
</dbReference>
<gene>
    <name evidence="6" type="ORF">GCM10010967_13450</name>
</gene>
<protein>
    <submittedName>
        <fullName evidence="6">Uncharacterized protein</fullName>
    </submittedName>
</protein>
<keyword evidence="3 5" id="KW-1133">Transmembrane helix</keyword>
<keyword evidence="4 5" id="KW-0472">Membrane</keyword>
<comment type="caution">
    <text evidence="6">The sequence shown here is derived from an EMBL/GenBank/DDBJ whole genome shotgun (WGS) entry which is preliminary data.</text>
</comment>
<evidence type="ECO:0000313" key="7">
    <source>
        <dbReference type="Proteomes" id="UP000632339"/>
    </source>
</evidence>
<dbReference type="Proteomes" id="UP000632339">
    <property type="component" value="Unassembled WGS sequence"/>
</dbReference>
<feature type="transmembrane region" description="Helical" evidence="5">
    <location>
        <begin position="68"/>
        <end position="91"/>
    </location>
</feature>